<evidence type="ECO:0000313" key="3">
    <source>
        <dbReference type="Proteomes" id="UP000034098"/>
    </source>
</evidence>
<sequence>MEALSPTVGHVGHAFVLRELFGDAESAQFEMNRRAARQSEHLAEVLDFARAHPELYVNVDFDPRLAGGFPSLGGDATLAERCAALEASSRLRLTEGEVRSSAAVAQRALAQLPRVWQAARDGLISIAHVKAVLAQMPLIESVPDASGGFDELMRDIAVSSTVSGTRRQARLVADRLTACTRTQRHAAAFARRAVYVEDIADGMSWVYAMVTTDRAHAFDRELSLTAKQMPAVQLDGRTTGQVRADLFADMLIGGDVTRVKSKVLVTVPLDRLVPAARASVRVPATSTEVAGLDLNSDCLIPGIGTIDDATARQMLLDAGAFTRVITEPVTGVILDMDRRSRKATRAQREWLALVHGTCARDGCDRLAIDGDIDHHCAYHGRGRGVTDIANLDPLCDPDHALKDTTLLRHQRREDGSIEVDFPSGHHTTNPFAGLRERVRALLERIAEPPENPPF</sequence>
<dbReference type="Proteomes" id="UP000034098">
    <property type="component" value="Unassembled WGS sequence"/>
</dbReference>
<protein>
    <recommendedName>
        <fullName evidence="1">DUF222 domain-containing protein</fullName>
    </recommendedName>
</protein>
<dbReference type="Pfam" id="PF02720">
    <property type="entry name" value="DUF222"/>
    <property type="match status" value="1"/>
</dbReference>
<proteinExistence type="predicted"/>
<dbReference type="InterPro" id="IPR003870">
    <property type="entry name" value="DUF222"/>
</dbReference>
<evidence type="ECO:0000259" key="1">
    <source>
        <dbReference type="Pfam" id="PF02720"/>
    </source>
</evidence>
<dbReference type="PATRIC" id="fig|69370.6.peg.3895"/>
<evidence type="ECO:0000313" key="2">
    <source>
        <dbReference type="EMBL" id="KJL39629.1"/>
    </source>
</evidence>
<gene>
    <name evidence="2" type="ORF">RS82_03829</name>
</gene>
<dbReference type="EMBL" id="JYJA01000041">
    <property type="protein sequence ID" value="KJL39629.1"/>
    <property type="molecule type" value="Genomic_DNA"/>
</dbReference>
<comment type="caution">
    <text evidence="2">The sequence shown here is derived from an EMBL/GenBank/DDBJ whole genome shotgun (WGS) entry which is preliminary data.</text>
</comment>
<dbReference type="AlphaFoldDB" id="A0A0M2H6P9"/>
<reference evidence="2 3" key="1">
    <citation type="submission" date="2015-02" db="EMBL/GenBank/DDBJ databases">
        <title>Draft genome sequences of ten Microbacterium spp. with emphasis on heavy metal contaminated environments.</title>
        <authorList>
            <person name="Corretto E."/>
        </authorList>
    </citation>
    <scope>NUCLEOTIDE SEQUENCE [LARGE SCALE GENOMIC DNA]</scope>
    <source>
        <strain evidence="2 3">DSM 8608</strain>
    </source>
</reference>
<organism evidence="2 3">
    <name type="scientific">Microbacterium trichothecenolyticum</name>
    <name type="common">Aureobacterium trichothecenolyticum</name>
    <dbReference type="NCBI Taxonomy" id="69370"/>
    <lineage>
        <taxon>Bacteria</taxon>
        <taxon>Bacillati</taxon>
        <taxon>Actinomycetota</taxon>
        <taxon>Actinomycetes</taxon>
        <taxon>Micrococcales</taxon>
        <taxon>Microbacteriaceae</taxon>
        <taxon>Microbacterium</taxon>
    </lineage>
</organism>
<feature type="domain" description="DUF222" evidence="1">
    <location>
        <begin position="76"/>
        <end position="351"/>
    </location>
</feature>
<dbReference type="OrthoDB" id="3261064at2"/>
<name>A0A0M2H6P9_MICTR</name>
<dbReference type="RefSeq" id="WP_157005682.1">
    <property type="nucleotide sequence ID" value="NZ_JYJA01000041.1"/>
</dbReference>
<accession>A0A0M2H6P9</accession>
<keyword evidence="3" id="KW-1185">Reference proteome</keyword>